<name>A0A916WZS4_9SPHN</name>
<evidence type="ECO:0000313" key="2">
    <source>
        <dbReference type="Proteomes" id="UP000623067"/>
    </source>
</evidence>
<dbReference type="Proteomes" id="UP000623067">
    <property type="component" value="Unassembled WGS sequence"/>
</dbReference>
<organism evidence="1 2">
    <name type="scientific">Sphingomonas metalli</name>
    <dbReference type="NCBI Taxonomy" id="1779358"/>
    <lineage>
        <taxon>Bacteria</taxon>
        <taxon>Pseudomonadati</taxon>
        <taxon>Pseudomonadota</taxon>
        <taxon>Alphaproteobacteria</taxon>
        <taxon>Sphingomonadales</taxon>
        <taxon>Sphingomonadaceae</taxon>
        <taxon>Sphingomonas</taxon>
    </lineage>
</organism>
<dbReference type="EMBL" id="BMIH01000009">
    <property type="protein sequence ID" value="GGB43412.1"/>
    <property type="molecule type" value="Genomic_DNA"/>
</dbReference>
<evidence type="ECO:0008006" key="3">
    <source>
        <dbReference type="Google" id="ProtNLM"/>
    </source>
</evidence>
<protein>
    <recommendedName>
        <fullName evidence="3">Metal-binding protein</fullName>
    </recommendedName>
</protein>
<dbReference type="InterPro" id="IPR007332">
    <property type="entry name" value="DUF411"/>
</dbReference>
<accession>A0A916WZS4</accession>
<sequence>MVSFDEMHFIKAGDIMEGSKIVRSLILLLSAVFAGVPAIASASAIAMHRDPGCGCCEKWAAQVRRQFGRDVRIVDDADRTAFRRSRGVPPGLVSCHTAVVDGLAFEGHVPVADMKRALTGRPRGVRGLAVAGMPLGSPGMEVPGARAQAFDVVAFGPAGQRVYARHSG</sequence>
<gene>
    <name evidence="1" type="ORF">GCM10011380_36070</name>
</gene>
<comment type="caution">
    <text evidence="1">The sequence shown here is derived from an EMBL/GenBank/DDBJ whole genome shotgun (WGS) entry which is preliminary data.</text>
</comment>
<dbReference type="Pfam" id="PF04214">
    <property type="entry name" value="DUF411"/>
    <property type="match status" value="1"/>
</dbReference>
<keyword evidence="2" id="KW-1185">Reference proteome</keyword>
<dbReference type="AlphaFoldDB" id="A0A916WZS4"/>
<proteinExistence type="predicted"/>
<reference evidence="1" key="2">
    <citation type="submission" date="2020-09" db="EMBL/GenBank/DDBJ databases">
        <authorList>
            <person name="Sun Q."/>
            <person name="Zhou Y."/>
        </authorList>
    </citation>
    <scope>NUCLEOTIDE SEQUENCE</scope>
    <source>
        <strain evidence="1">CGMCC 1.15330</strain>
    </source>
</reference>
<reference evidence="1" key="1">
    <citation type="journal article" date="2014" name="Int. J. Syst. Evol. Microbiol.">
        <title>Complete genome sequence of Corynebacterium casei LMG S-19264T (=DSM 44701T), isolated from a smear-ripened cheese.</title>
        <authorList>
            <consortium name="US DOE Joint Genome Institute (JGI-PGF)"/>
            <person name="Walter F."/>
            <person name="Albersmeier A."/>
            <person name="Kalinowski J."/>
            <person name="Ruckert C."/>
        </authorList>
    </citation>
    <scope>NUCLEOTIDE SEQUENCE</scope>
    <source>
        <strain evidence="1">CGMCC 1.15330</strain>
    </source>
</reference>
<evidence type="ECO:0000313" key="1">
    <source>
        <dbReference type="EMBL" id="GGB43412.1"/>
    </source>
</evidence>